<proteinExistence type="predicted"/>
<dbReference type="EMBL" id="CAJVPU010001277">
    <property type="protein sequence ID" value="CAG8476425.1"/>
    <property type="molecule type" value="Genomic_DNA"/>
</dbReference>
<comment type="caution">
    <text evidence="1">The sequence shown here is derived from an EMBL/GenBank/DDBJ whole genome shotgun (WGS) entry which is preliminary data.</text>
</comment>
<keyword evidence="2" id="KW-1185">Reference proteome</keyword>
<reference evidence="1" key="1">
    <citation type="submission" date="2021-06" db="EMBL/GenBank/DDBJ databases">
        <authorList>
            <person name="Kallberg Y."/>
            <person name="Tangrot J."/>
            <person name="Rosling A."/>
        </authorList>
    </citation>
    <scope>NUCLEOTIDE SEQUENCE</scope>
    <source>
        <strain evidence="1">IL203A</strain>
    </source>
</reference>
<feature type="non-terminal residue" evidence="1">
    <location>
        <position position="460"/>
    </location>
</feature>
<sequence>MEETDTKFILSIDGGGIRGIIPAKILAEIERRVTEEIKKEIPNADMRCADFFDILSGTSTGSILVLALAVPENDRPKFSGSFMVDFFQGHGNDVFPNYSPFGHVDKLLKSFTNVFKGVDLSNVVNVVRKETLKIETNITSITESDSKNNNESDGKAEKKGFVGRFVGFLSPKSPDKDNRAIDEIKNKVEESVSTSKTSVTKSNTEDGTISKTDHVTTDVTTDVTTTKKDDDDKSFKEHLHELEVFLKSYDPFGPKYDPSGFEKLLNENFKELKLKDAVNGVKVFIASYNISHSQRVFFTNFTSEHEDALMKDVIRASAAAPTFFPAKNISSKYFIDGGVFMNNPTAKTYLEAKKRYPKSKFVVISLGTGYYPKPLEKYYNAGIVQWVSPLISLLMDMEQVNHHNTMKMLAEFDGVTYYRVQPVLEEELNLADVSDDDVKKLLAVGDKAIKDPDSKLDEIV</sequence>
<dbReference type="Proteomes" id="UP000789702">
    <property type="component" value="Unassembled WGS sequence"/>
</dbReference>
<gene>
    <name evidence="1" type="ORF">DHETER_LOCUS1939</name>
</gene>
<evidence type="ECO:0000313" key="1">
    <source>
        <dbReference type="EMBL" id="CAG8476425.1"/>
    </source>
</evidence>
<organism evidence="1 2">
    <name type="scientific">Dentiscutata heterogama</name>
    <dbReference type="NCBI Taxonomy" id="1316150"/>
    <lineage>
        <taxon>Eukaryota</taxon>
        <taxon>Fungi</taxon>
        <taxon>Fungi incertae sedis</taxon>
        <taxon>Mucoromycota</taxon>
        <taxon>Glomeromycotina</taxon>
        <taxon>Glomeromycetes</taxon>
        <taxon>Diversisporales</taxon>
        <taxon>Gigasporaceae</taxon>
        <taxon>Dentiscutata</taxon>
    </lineage>
</organism>
<evidence type="ECO:0000313" key="2">
    <source>
        <dbReference type="Proteomes" id="UP000789702"/>
    </source>
</evidence>
<name>A0ACA9KKG8_9GLOM</name>
<protein>
    <submittedName>
        <fullName evidence="1">2583_t:CDS:1</fullName>
    </submittedName>
</protein>
<accession>A0ACA9KKG8</accession>